<dbReference type="InterPro" id="IPR018060">
    <property type="entry name" value="HTH_AraC"/>
</dbReference>
<gene>
    <name evidence="5" type="ORF">HZF10_11165</name>
</gene>
<protein>
    <submittedName>
        <fullName evidence="5">Helix-turn-helix domain-containing protein</fullName>
    </submittedName>
</protein>
<evidence type="ECO:0000256" key="2">
    <source>
        <dbReference type="ARBA" id="ARBA00023125"/>
    </source>
</evidence>
<dbReference type="PRINTS" id="PR00032">
    <property type="entry name" value="HTHARAC"/>
</dbReference>
<organism evidence="5 6">
    <name type="scientific">Flavobacterium agri</name>
    <dbReference type="NCBI Taxonomy" id="2743471"/>
    <lineage>
        <taxon>Bacteria</taxon>
        <taxon>Pseudomonadati</taxon>
        <taxon>Bacteroidota</taxon>
        <taxon>Flavobacteriia</taxon>
        <taxon>Flavobacteriales</taxon>
        <taxon>Flavobacteriaceae</taxon>
        <taxon>Flavobacterium</taxon>
    </lineage>
</organism>
<proteinExistence type="predicted"/>
<accession>A0A7Y8Y2R3</accession>
<evidence type="ECO:0000313" key="6">
    <source>
        <dbReference type="Proteomes" id="UP000535020"/>
    </source>
</evidence>
<dbReference type="RefSeq" id="WP_176006286.1">
    <property type="nucleotide sequence ID" value="NZ_JABWMI010000011.1"/>
</dbReference>
<reference evidence="5 6" key="1">
    <citation type="submission" date="2020-07" db="EMBL/GenBank/DDBJ databases">
        <authorList>
            <person name="Sun Q."/>
        </authorList>
    </citation>
    <scope>NUCLEOTIDE SEQUENCE [LARGE SCALE GENOMIC DNA]</scope>
    <source>
        <strain evidence="5 6">MAH-1</strain>
    </source>
</reference>
<keyword evidence="1" id="KW-0805">Transcription regulation</keyword>
<evidence type="ECO:0000313" key="5">
    <source>
        <dbReference type="EMBL" id="NYA71483.1"/>
    </source>
</evidence>
<dbReference type="AlphaFoldDB" id="A0A7Y8Y2R3"/>
<dbReference type="Gene3D" id="1.10.10.60">
    <property type="entry name" value="Homeodomain-like"/>
    <property type="match status" value="1"/>
</dbReference>
<dbReference type="PANTHER" id="PTHR43280:SF32">
    <property type="entry name" value="TRANSCRIPTIONAL REGULATORY PROTEIN"/>
    <property type="match status" value="1"/>
</dbReference>
<dbReference type="InterPro" id="IPR020449">
    <property type="entry name" value="Tscrpt_reg_AraC-type_HTH"/>
</dbReference>
<keyword evidence="6" id="KW-1185">Reference proteome</keyword>
<keyword evidence="3" id="KW-0804">Transcription</keyword>
<dbReference type="InterPro" id="IPR009057">
    <property type="entry name" value="Homeodomain-like_sf"/>
</dbReference>
<evidence type="ECO:0000256" key="3">
    <source>
        <dbReference type="ARBA" id="ARBA00023163"/>
    </source>
</evidence>
<dbReference type="SUPFAM" id="SSF46689">
    <property type="entry name" value="Homeodomain-like"/>
    <property type="match status" value="1"/>
</dbReference>
<dbReference type="GO" id="GO:0003700">
    <property type="term" value="F:DNA-binding transcription factor activity"/>
    <property type="evidence" value="ECO:0007669"/>
    <property type="project" value="InterPro"/>
</dbReference>
<sequence length="275" mass="32042">MIFRGAQNEYFELETITEKNASSFAVNVPGTLQLLWFRSNGNEIRIDGASHSFDANDIITLSQFHRVEFVKIDRVELLRFNTEFYCVINHDSEVGCKGILYYAAGRIPLVKLKEMDLEIVETAWHMARLEFMMKDDLQLEMLQMMLKRILILCTRIYKNQGGMAGLGDAQNDLVREFNFLVEKHFRDKHSVSEYAELLHKSPKTLTNVLNRMGEPSPLNTIHHRIELEARRLLHYSKKDISEIGYELGFDDIYGFSRFFKKQSGQSPREFRMMAA</sequence>
<feature type="domain" description="HTH araC/xylS-type" evidence="4">
    <location>
        <begin position="175"/>
        <end position="273"/>
    </location>
</feature>
<dbReference type="GO" id="GO:0043565">
    <property type="term" value="F:sequence-specific DNA binding"/>
    <property type="evidence" value="ECO:0007669"/>
    <property type="project" value="InterPro"/>
</dbReference>
<evidence type="ECO:0000259" key="4">
    <source>
        <dbReference type="PROSITE" id="PS01124"/>
    </source>
</evidence>
<keyword evidence="2" id="KW-0238">DNA-binding</keyword>
<dbReference type="PROSITE" id="PS01124">
    <property type="entry name" value="HTH_ARAC_FAMILY_2"/>
    <property type="match status" value="1"/>
</dbReference>
<dbReference type="Proteomes" id="UP000535020">
    <property type="component" value="Unassembled WGS sequence"/>
</dbReference>
<dbReference type="EMBL" id="JACBJI010000004">
    <property type="protein sequence ID" value="NYA71483.1"/>
    <property type="molecule type" value="Genomic_DNA"/>
</dbReference>
<name>A0A7Y8Y2R3_9FLAO</name>
<comment type="caution">
    <text evidence="5">The sequence shown here is derived from an EMBL/GenBank/DDBJ whole genome shotgun (WGS) entry which is preliminary data.</text>
</comment>
<dbReference type="Pfam" id="PF12833">
    <property type="entry name" value="HTH_18"/>
    <property type="match status" value="1"/>
</dbReference>
<dbReference type="PANTHER" id="PTHR43280">
    <property type="entry name" value="ARAC-FAMILY TRANSCRIPTIONAL REGULATOR"/>
    <property type="match status" value="1"/>
</dbReference>
<dbReference type="SMART" id="SM00342">
    <property type="entry name" value="HTH_ARAC"/>
    <property type="match status" value="1"/>
</dbReference>
<evidence type="ECO:0000256" key="1">
    <source>
        <dbReference type="ARBA" id="ARBA00023015"/>
    </source>
</evidence>